<dbReference type="Pfam" id="PF05970">
    <property type="entry name" value="PIF1"/>
    <property type="match status" value="1"/>
</dbReference>
<evidence type="ECO:0000256" key="11">
    <source>
        <dbReference type="ARBA" id="ARBA00023242"/>
    </source>
</evidence>
<organism evidence="15 16">
    <name type="scientific">Austropuccinia psidii MF-1</name>
    <dbReference type="NCBI Taxonomy" id="1389203"/>
    <lineage>
        <taxon>Eukaryota</taxon>
        <taxon>Fungi</taxon>
        <taxon>Dikarya</taxon>
        <taxon>Basidiomycota</taxon>
        <taxon>Pucciniomycotina</taxon>
        <taxon>Pucciniomycetes</taxon>
        <taxon>Pucciniales</taxon>
        <taxon>Sphaerophragmiaceae</taxon>
        <taxon>Austropuccinia</taxon>
    </lineage>
</organism>
<comment type="subunit">
    <text evidence="12">Monomer.</text>
</comment>
<dbReference type="InterPro" id="IPR010285">
    <property type="entry name" value="DNA_helicase_pif1-like_DEAD"/>
</dbReference>
<evidence type="ECO:0000256" key="3">
    <source>
        <dbReference type="ARBA" id="ARBA00022801"/>
    </source>
</evidence>
<dbReference type="InterPro" id="IPR003593">
    <property type="entry name" value="AAA+_ATPase"/>
</dbReference>
<dbReference type="InterPro" id="IPR048293">
    <property type="entry name" value="PIF1_RRM3_pfh1"/>
</dbReference>
<evidence type="ECO:0000313" key="15">
    <source>
        <dbReference type="EMBL" id="MBW0499447.1"/>
    </source>
</evidence>
<keyword evidence="5 12" id="KW-0067">ATP-binding</keyword>
<dbReference type="GO" id="GO:0005524">
    <property type="term" value="F:ATP binding"/>
    <property type="evidence" value="ECO:0007669"/>
    <property type="project" value="UniProtKB-UniRule"/>
</dbReference>
<keyword evidence="9 12" id="KW-0234">DNA repair</keyword>
<gene>
    <name evidence="12" type="primary">PIF1</name>
    <name evidence="15" type="ORF">O181_039162</name>
</gene>
<dbReference type="InterPro" id="IPR049163">
    <property type="entry name" value="Pif1-like_2B_dom"/>
</dbReference>
<dbReference type="EC" id="5.6.2.3" evidence="12"/>
<dbReference type="Pfam" id="PF21530">
    <property type="entry name" value="Pif1_2B_dom"/>
    <property type="match status" value="1"/>
</dbReference>
<proteinExistence type="inferred from homology"/>
<evidence type="ECO:0000256" key="5">
    <source>
        <dbReference type="ARBA" id="ARBA00022840"/>
    </source>
</evidence>
<comment type="function">
    <text evidence="12">DNA-dependent ATPase and 5'-3' DNA helicase required for the maintenance of both mitochondrial and nuclear genome stability.</text>
</comment>
<keyword evidence="2 12" id="KW-0227">DNA damage</keyword>
<comment type="similarity">
    <text evidence="12">Belongs to the helicase family. PIF1 subfamily.</text>
</comment>
<dbReference type="GO" id="GO:0006281">
    <property type="term" value="P:DNA repair"/>
    <property type="evidence" value="ECO:0007669"/>
    <property type="project" value="UniProtKB-UniRule"/>
</dbReference>
<dbReference type="GO" id="GO:0000723">
    <property type="term" value="P:telomere maintenance"/>
    <property type="evidence" value="ECO:0007669"/>
    <property type="project" value="InterPro"/>
</dbReference>
<feature type="region of interest" description="Disordered" evidence="13">
    <location>
        <begin position="224"/>
        <end position="250"/>
    </location>
</feature>
<evidence type="ECO:0000256" key="1">
    <source>
        <dbReference type="ARBA" id="ARBA00022741"/>
    </source>
</evidence>
<dbReference type="PANTHER" id="PTHR47642">
    <property type="entry name" value="ATP-DEPENDENT DNA HELICASE"/>
    <property type="match status" value="1"/>
</dbReference>
<keyword evidence="1 12" id="KW-0547">Nucleotide-binding</keyword>
<evidence type="ECO:0000256" key="10">
    <source>
        <dbReference type="ARBA" id="ARBA00023235"/>
    </source>
</evidence>
<evidence type="ECO:0000256" key="6">
    <source>
        <dbReference type="ARBA" id="ARBA00023125"/>
    </source>
</evidence>
<sequence length="761" mass="85112">MCDWPASDQKDCSPKDAPPEPFIFLRFPSCLGHVYLDNLIISTGIAIGEVFCQLSSNKQPDSSISLVEHGIDEVGPNWRNQATKYQGDPIVIIILAANSNQCVLSNRTRPGKAFFIGCWRLKSFVSSHPPSSITHPSILSSRWINASEILCFCNYPGAKHKSFQTESEATKWLDEFKEFKELYQSHHSNQHQHQNHSLKRNFEHVTKISPDQIDLHLKQPKRANLTQNQSPSSNSTKNVQSQSNFSNSNCNLTSSIDQKLSDSSSFIMIDDDDDPQFLDHDHHSISNSNVTDFQLPDFSPDQAQVFDAVCRGESVFFTGSAGTGKSFLLKFIIDYLRRKKHLNVQVTASTGIAASLIKGTTLHSFAGIGLGKEDVQRLIFKVKRSAKSRDRWTQVDVLVIDEVSMIDGNLFDKLNLVAQSIRSSNLPFGGIQLILAGDFFQLPPVSRRGVDAIRVPYVFECNYWKECIPKAMILQQVFRQSDPVFVSILNDLRYGIVTTQTEKVLKSLSRPVHYLDGIAPTELYPTKDDVESANKAHLNSINAPSIMFDAEDHVKVEQPRSNLIEQLNKNLLVGPQLVLKEGAQVMLVKNLPEYHLVNGSVGIVVGFGAQNDGFESLSDSSISKPFHSQRHPTFCMNVPTTKWPIVKFTDGQKLPIGPLSFEMEDASGVLLATRTQLPLILAWALSIHKSQGQTLDRVKINLAKSFEKGQVYVALSRATSLDRTQILGFNKAKVQAHPLVLEWTKEQTFFNSKEESFALLE</sequence>
<dbReference type="CDD" id="cd18809">
    <property type="entry name" value="SF1_C_RecD"/>
    <property type="match status" value="1"/>
</dbReference>
<dbReference type="CDD" id="cd18037">
    <property type="entry name" value="DEXSc_Pif1_like"/>
    <property type="match status" value="1"/>
</dbReference>
<dbReference type="GO" id="GO:0003677">
    <property type="term" value="F:DNA binding"/>
    <property type="evidence" value="ECO:0007669"/>
    <property type="project" value="UniProtKB-KW"/>
</dbReference>
<comment type="caution">
    <text evidence="15">The sequence shown here is derived from an EMBL/GenBank/DDBJ whole genome shotgun (WGS) entry which is preliminary data.</text>
</comment>
<keyword evidence="11 12" id="KW-0539">Nucleus</keyword>
<feature type="compositionally biased region" description="Polar residues" evidence="13">
    <location>
        <begin position="224"/>
        <end position="237"/>
    </location>
</feature>
<dbReference type="PANTHER" id="PTHR47642:SF5">
    <property type="entry name" value="ATP-DEPENDENT DNA HELICASE"/>
    <property type="match status" value="1"/>
</dbReference>
<keyword evidence="4 12" id="KW-0347">Helicase</keyword>
<evidence type="ECO:0000256" key="13">
    <source>
        <dbReference type="SAM" id="MobiDB-lite"/>
    </source>
</evidence>
<dbReference type="GO" id="GO:0043139">
    <property type="term" value="F:5'-3' DNA helicase activity"/>
    <property type="evidence" value="ECO:0007669"/>
    <property type="project" value="UniProtKB-UniRule"/>
</dbReference>
<reference evidence="15" key="1">
    <citation type="submission" date="2021-03" db="EMBL/GenBank/DDBJ databases">
        <title>Draft genome sequence of rust myrtle Austropuccinia psidii MF-1, a brazilian biotype.</title>
        <authorList>
            <person name="Quecine M.C."/>
            <person name="Pachon D.M.R."/>
            <person name="Bonatelli M.L."/>
            <person name="Correr F.H."/>
            <person name="Franceschini L.M."/>
            <person name="Leite T.F."/>
            <person name="Margarido G.R.A."/>
            <person name="Almeida C.A."/>
            <person name="Ferrarezi J.A."/>
            <person name="Labate C.A."/>
        </authorList>
    </citation>
    <scope>NUCLEOTIDE SEQUENCE</scope>
    <source>
        <strain evidence="15">MF-1</strain>
    </source>
</reference>
<dbReference type="SMART" id="SM00382">
    <property type="entry name" value="AAA"/>
    <property type="match status" value="1"/>
</dbReference>
<dbReference type="Proteomes" id="UP000765509">
    <property type="component" value="Unassembled WGS sequence"/>
</dbReference>
<dbReference type="OrthoDB" id="2499199at2759"/>
<dbReference type="GO" id="GO:0005739">
    <property type="term" value="C:mitochondrion"/>
    <property type="evidence" value="ECO:0007669"/>
    <property type="project" value="UniProtKB-SubCell"/>
</dbReference>
<dbReference type="SUPFAM" id="SSF52540">
    <property type="entry name" value="P-loop containing nucleoside triphosphate hydrolases"/>
    <property type="match status" value="2"/>
</dbReference>
<protein>
    <recommendedName>
        <fullName evidence="12">ATP-dependent DNA helicase PIF1</fullName>
        <ecNumber evidence="12">5.6.2.3</ecNumber>
    </recommendedName>
    <alternativeName>
        <fullName evidence="12">DNA 5'-3' helicase PIF1</fullName>
    </alternativeName>
    <alternativeName>
        <fullName evidence="12">DNA repair and recombination helicase PIF1</fullName>
    </alternativeName>
</protein>
<feature type="compositionally biased region" description="Low complexity" evidence="13">
    <location>
        <begin position="238"/>
        <end position="250"/>
    </location>
</feature>
<evidence type="ECO:0000256" key="12">
    <source>
        <dbReference type="HAMAP-Rule" id="MF_03176"/>
    </source>
</evidence>
<keyword evidence="10 12" id="KW-0413">Isomerase</keyword>
<evidence type="ECO:0000256" key="7">
    <source>
        <dbReference type="ARBA" id="ARBA00023128"/>
    </source>
</evidence>
<evidence type="ECO:0000259" key="14">
    <source>
        <dbReference type="SMART" id="SM00382"/>
    </source>
</evidence>
<dbReference type="AlphaFoldDB" id="A0A9Q3DCC3"/>
<evidence type="ECO:0000256" key="2">
    <source>
        <dbReference type="ARBA" id="ARBA00022763"/>
    </source>
</evidence>
<dbReference type="HAMAP" id="MF_03176">
    <property type="entry name" value="PIF1"/>
    <property type="match status" value="1"/>
</dbReference>
<dbReference type="GO" id="GO:0006310">
    <property type="term" value="P:DNA recombination"/>
    <property type="evidence" value="ECO:0007669"/>
    <property type="project" value="UniProtKB-UniRule"/>
</dbReference>
<feature type="binding site" evidence="12">
    <location>
        <begin position="319"/>
        <end position="326"/>
    </location>
    <ligand>
        <name>ATP</name>
        <dbReference type="ChEBI" id="CHEBI:30616"/>
    </ligand>
</feature>
<dbReference type="GO" id="GO:0016787">
    <property type="term" value="F:hydrolase activity"/>
    <property type="evidence" value="ECO:0007669"/>
    <property type="project" value="UniProtKB-KW"/>
</dbReference>
<evidence type="ECO:0000256" key="9">
    <source>
        <dbReference type="ARBA" id="ARBA00023204"/>
    </source>
</evidence>
<dbReference type="InterPro" id="IPR051055">
    <property type="entry name" value="PIF1_helicase"/>
</dbReference>
<keyword evidence="6 12" id="KW-0238">DNA-binding</keyword>
<dbReference type="EMBL" id="AVOT02015274">
    <property type="protein sequence ID" value="MBW0499447.1"/>
    <property type="molecule type" value="Genomic_DNA"/>
</dbReference>
<evidence type="ECO:0000313" key="16">
    <source>
        <dbReference type="Proteomes" id="UP000765509"/>
    </source>
</evidence>
<dbReference type="InterPro" id="IPR027417">
    <property type="entry name" value="P-loop_NTPase"/>
</dbReference>
<keyword evidence="3 12" id="KW-0378">Hydrolase</keyword>
<comment type="catalytic activity">
    <reaction evidence="12">
        <text>ATP + H2O = ADP + phosphate + H(+)</text>
        <dbReference type="Rhea" id="RHEA:13065"/>
        <dbReference type="ChEBI" id="CHEBI:15377"/>
        <dbReference type="ChEBI" id="CHEBI:15378"/>
        <dbReference type="ChEBI" id="CHEBI:30616"/>
        <dbReference type="ChEBI" id="CHEBI:43474"/>
        <dbReference type="ChEBI" id="CHEBI:456216"/>
        <dbReference type="EC" id="5.6.2.3"/>
    </reaction>
</comment>
<dbReference type="GO" id="GO:0005634">
    <property type="term" value="C:nucleus"/>
    <property type="evidence" value="ECO:0007669"/>
    <property type="project" value="UniProtKB-SubCell"/>
</dbReference>
<name>A0A9Q3DCC3_9BASI</name>
<feature type="domain" description="AAA+ ATPase" evidence="14">
    <location>
        <begin position="311"/>
        <end position="460"/>
    </location>
</feature>
<evidence type="ECO:0000256" key="8">
    <source>
        <dbReference type="ARBA" id="ARBA00023172"/>
    </source>
</evidence>
<comment type="caution">
    <text evidence="12">Lacks conserved residue(s) required for the propagation of feature annotation.</text>
</comment>
<evidence type="ECO:0000256" key="4">
    <source>
        <dbReference type="ARBA" id="ARBA00022806"/>
    </source>
</evidence>
<keyword evidence="8 12" id="KW-0233">DNA recombination</keyword>
<keyword evidence="16" id="KW-1185">Reference proteome</keyword>
<comment type="cofactor">
    <cofactor evidence="12">
        <name>Mg(2+)</name>
        <dbReference type="ChEBI" id="CHEBI:18420"/>
    </cofactor>
</comment>
<keyword evidence="7 12" id="KW-0496">Mitochondrion</keyword>
<dbReference type="Gene3D" id="3.40.50.300">
    <property type="entry name" value="P-loop containing nucleotide triphosphate hydrolases"/>
    <property type="match status" value="1"/>
</dbReference>
<accession>A0A9Q3DCC3</accession>
<comment type="subcellular location">
    <subcellularLocation>
        <location evidence="12">Nucleus</location>
    </subcellularLocation>
    <subcellularLocation>
        <location evidence="12">Mitochondrion</location>
    </subcellularLocation>
</comment>